<gene>
    <name evidence="7" type="ORF">DI536_28660</name>
</gene>
<feature type="transmembrane region" description="Helical" evidence="6">
    <location>
        <begin position="80"/>
        <end position="97"/>
    </location>
</feature>
<feature type="binding site" evidence="5">
    <location>
        <position position="194"/>
    </location>
    <ligand>
        <name>Zn(2+)</name>
        <dbReference type="ChEBI" id="CHEBI:29105"/>
    </ligand>
</feature>
<keyword evidence="5" id="KW-0479">Metal-binding</keyword>
<accession>A0A2W5SV81</accession>
<feature type="transmembrane region" description="Helical" evidence="6">
    <location>
        <begin position="104"/>
        <end position="123"/>
    </location>
</feature>
<evidence type="ECO:0000256" key="2">
    <source>
        <dbReference type="ARBA" id="ARBA00022692"/>
    </source>
</evidence>
<feature type="transmembrane region" description="Helical" evidence="6">
    <location>
        <begin position="16"/>
        <end position="33"/>
    </location>
</feature>
<feature type="transmembrane region" description="Helical" evidence="6">
    <location>
        <begin position="40"/>
        <end position="60"/>
    </location>
</feature>
<evidence type="ECO:0000256" key="6">
    <source>
        <dbReference type="SAM" id="Phobius"/>
    </source>
</evidence>
<dbReference type="InterPro" id="IPR004254">
    <property type="entry name" value="AdipoR/HlyIII-related"/>
</dbReference>
<comment type="caution">
    <text evidence="7">The sequence shown here is derived from an EMBL/GenBank/DDBJ whole genome shotgun (WGS) entry which is preliminary data.</text>
</comment>
<dbReference type="EMBL" id="QFQP01000033">
    <property type="protein sequence ID" value="PZR07229.1"/>
    <property type="molecule type" value="Genomic_DNA"/>
</dbReference>
<evidence type="ECO:0000256" key="1">
    <source>
        <dbReference type="ARBA" id="ARBA00004141"/>
    </source>
</evidence>
<keyword evidence="4 6" id="KW-0472">Membrane</keyword>
<evidence type="ECO:0000256" key="4">
    <source>
        <dbReference type="ARBA" id="ARBA00023136"/>
    </source>
</evidence>
<protein>
    <submittedName>
        <fullName evidence="7">Hemolysin III</fullName>
    </submittedName>
</protein>
<reference evidence="7 8" key="1">
    <citation type="submission" date="2017-08" db="EMBL/GenBank/DDBJ databases">
        <title>Infants hospitalized years apart are colonized by the same room-sourced microbial strains.</title>
        <authorList>
            <person name="Brooks B."/>
            <person name="Olm M.R."/>
            <person name="Firek B.A."/>
            <person name="Baker R."/>
            <person name="Thomas B.C."/>
            <person name="Morowitz M.J."/>
            <person name="Banfield J.F."/>
        </authorList>
    </citation>
    <scope>NUCLEOTIDE SEQUENCE [LARGE SCALE GENOMIC DNA]</scope>
    <source>
        <strain evidence="7">S2_003_000_R2_14</strain>
    </source>
</reference>
<dbReference type="GO" id="GO:0016020">
    <property type="term" value="C:membrane"/>
    <property type="evidence" value="ECO:0007669"/>
    <property type="project" value="UniProtKB-SubCell"/>
</dbReference>
<dbReference type="Pfam" id="PF03006">
    <property type="entry name" value="HlyIII"/>
    <property type="match status" value="1"/>
</dbReference>
<proteinExistence type="predicted"/>
<dbReference type="PANTHER" id="PTHR20855:SF3">
    <property type="entry name" value="LD03007P"/>
    <property type="match status" value="1"/>
</dbReference>
<keyword evidence="3 6" id="KW-1133">Transmembrane helix</keyword>
<evidence type="ECO:0000256" key="5">
    <source>
        <dbReference type="PIRSR" id="PIRSR604254-1"/>
    </source>
</evidence>
<dbReference type="AlphaFoldDB" id="A0A2W5SV81"/>
<keyword evidence="2 6" id="KW-0812">Transmembrane</keyword>
<evidence type="ECO:0000313" key="7">
    <source>
        <dbReference type="EMBL" id="PZR07229.1"/>
    </source>
</evidence>
<comment type="subcellular location">
    <subcellularLocation>
        <location evidence="1">Membrane</location>
        <topology evidence="1">Multi-pass membrane protein</topology>
    </subcellularLocation>
</comment>
<feature type="binding site" evidence="5">
    <location>
        <position position="190"/>
    </location>
    <ligand>
        <name>Zn(2+)</name>
        <dbReference type="ChEBI" id="CHEBI:29105"/>
    </ligand>
</feature>
<dbReference type="PANTHER" id="PTHR20855">
    <property type="entry name" value="ADIPOR/PROGESTIN RECEPTOR-RELATED"/>
    <property type="match status" value="1"/>
</dbReference>
<name>A0A2W5SV81_9BACT</name>
<sequence>MESTVSVPVKPKLRGVSHQVAFFVAAACGVWLLSQAKGPLFWACVVYLITLCGQFAVSAAYHRPTWQPSARQWWRRLDHAFIMLLIAGTGTPLAVALPPESSRSLLLVLWGGATLGVLRALVWITAPKWVAASLAAALAWLMWPYTSALGATLGEVTVRWIVFGGVLYTLGAVAYAAKRPNPWPATFGYHEVFHAFVILAAACHFVAVARVVLGVG</sequence>
<feature type="binding site" evidence="5">
    <location>
        <position position="62"/>
    </location>
    <ligand>
        <name>Zn(2+)</name>
        <dbReference type="ChEBI" id="CHEBI:29105"/>
    </ligand>
</feature>
<organism evidence="7 8">
    <name type="scientific">Archangium gephyra</name>
    <dbReference type="NCBI Taxonomy" id="48"/>
    <lineage>
        <taxon>Bacteria</taxon>
        <taxon>Pseudomonadati</taxon>
        <taxon>Myxococcota</taxon>
        <taxon>Myxococcia</taxon>
        <taxon>Myxococcales</taxon>
        <taxon>Cystobacterineae</taxon>
        <taxon>Archangiaceae</taxon>
        <taxon>Archangium</taxon>
    </lineage>
</organism>
<evidence type="ECO:0000256" key="3">
    <source>
        <dbReference type="ARBA" id="ARBA00022989"/>
    </source>
</evidence>
<keyword evidence="5" id="KW-0862">Zinc</keyword>
<feature type="transmembrane region" description="Helical" evidence="6">
    <location>
        <begin position="158"/>
        <end position="177"/>
    </location>
</feature>
<feature type="transmembrane region" description="Helical" evidence="6">
    <location>
        <begin position="129"/>
        <end position="146"/>
    </location>
</feature>
<dbReference type="GO" id="GO:0046872">
    <property type="term" value="F:metal ion binding"/>
    <property type="evidence" value="ECO:0007669"/>
    <property type="project" value="UniProtKB-KW"/>
</dbReference>
<feature type="transmembrane region" description="Helical" evidence="6">
    <location>
        <begin position="192"/>
        <end position="213"/>
    </location>
</feature>
<dbReference type="Proteomes" id="UP000249061">
    <property type="component" value="Unassembled WGS sequence"/>
</dbReference>
<evidence type="ECO:0000313" key="8">
    <source>
        <dbReference type="Proteomes" id="UP000249061"/>
    </source>
</evidence>